<dbReference type="InterPro" id="IPR036611">
    <property type="entry name" value="Trigger_fac_ribosome-bd_sf"/>
</dbReference>
<protein>
    <recommendedName>
        <fullName evidence="3">peptidylprolyl isomerase</fullName>
        <ecNumber evidence="3">5.2.1.8</ecNumber>
    </recommendedName>
</protein>
<dbReference type="Proteomes" id="UP000007014">
    <property type="component" value="Chromosome 9"/>
</dbReference>
<evidence type="ECO:0000256" key="4">
    <source>
        <dbReference type="ARBA" id="ARBA00023110"/>
    </source>
</evidence>
<dbReference type="Pfam" id="PF05698">
    <property type="entry name" value="Trigger_C"/>
    <property type="match status" value="1"/>
</dbReference>
<name>M1UR28_CYAM1</name>
<dbReference type="SUPFAM" id="SSF109998">
    <property type="entry name" value="Triger factor/SurA peptide-binding domain-like"/>
    <property type="match status" value="1"/>
</dbReference>
<reference evidence="11 12" key="1">
    <citation type="journal article" date="2004" name="Nature">
        <title>Genome sequence of the ultrasmall unicellular red alga Cyanidioschyzon merolae 10D.</title>
        <authorList>
            <person name="Matsuzaki M."/>
            <person name="Misumi O."/>
            <person name="Shin-i T."/>
            <person name="Maruyama S."/>
            <person name="Takahara M."/>
            <person name="Miyagishima S."/>
            <person name="Mori T."/>
            <person name="Nishida K."/>
            <person name="Yagisawa F."/>
            <person name="Nishida K."/>
            <person name="Yoshida Y."/>
            <person name="Nishimura Y."/>
            <person name="Nakao S."/>
            <person name="Kobayashi T."/>
            <person name="Momoyama Y."/>
            <person name="Higashiyama T."/>
            <person name="Minoda A."/>
            <person name="Sano M."/>
            <person name="Nomoto H."/>
            <person name="Oishi K."/>
            <person name="Hayashi H."/>
            <person name="Ohta F."/>
            <person name="Nishizaka S."/>
            <person name="Haga S."/>
            <person name="Miura S."/>
            <person name="Morishita T."/>
            <person name="Kabeya Y."/>
            <person name="Terasawa K."/>
            <person name="Suzuki Y."/>
            <person name="Ishii Y."/>
            <person name="Asakawa S."/>
            <person name="Takano H."/>
            <person name="Ohta N."/>
            <person name="Kuroiwa H."/>
            <person name="Tanaka K."/>
            <person name="Shimizu N."/>
            <person name="Sugano S."/>
            <person name="Sato N."/>
            <person name="Nozaki H."/>
            <person name="Ogasawara N."/>
            <person name="Kohara Y."/>
            <person name="Kuroiwa T."/>
        </authorList>
    </citation>
    <scope>NUCLEOTIDE SEQUENCE [LARGE SCALE GENOMIC DNA]</scope>
    <source>
        <strain evidence="11 12">10D</strain>
    </source>
</reference>
<dbReference type="OrthoDB" id="3366at2759"/>
<comment type="similarity">
    <text evidence="2">Belongs to the FKBP-type PPIase family. Tig subfamily.</text>
</comment>
<evidence type="ECO:0000256" key="6">
    <source>
        <dbReference type="ARBA" id="ARBA00023235"/>
    </source>
</evidence>
<feature type="domain" description="Trigger factor ribosome-binding bacterial" evidence="9">
    <location>
        <begin position="78"/>
        <end position="227"/>
    </location>
</feature>
<gene>
    <name evidence="11" type="ORF">CYME_CMI148C</name>
</gene>
<proteinExistence type="inferred from homology"/>
<dbReference type="InterPro" id="IPR027304">
    <property type="entry name" value="Trigger_fact/SurA_dom_sf"/>
</dbReference>
<accession>M1UR28</accession>
<dbReference type="NCBIfam" id="TIGR00115">
    <property type="entry name" value="tig"/>
    <property type="match status" value="1"/>
</dbReference>
<dbReference type="SUPFAM" id="SSF102735">
    <property type="entry name" value="Trigger factor ribosome-binding domain"/>
    <property type="match status" value="1"/>
</dbReference>
<evidence type="ECO:0000256" key="2">
    <source>
        <dbReference type="ARBA" id="ARBA00005464"/>
    </source>
</evidence>
<dbReference type="InterPro" id="IPR008880">
    <property type="entry name" value="Trigger_fac_C"/>
</dbReference>
<evidence type="ECO:0000259" key="10">
    <source>
        <dbReference type="Pfam" id="PF05698"/>
    </source>
</evidence>
<dbReference type="GO" id="GO:0051083">
    <property type="term" value="P:'de novo' cotranslational protein folding"/>
    <property type="evidence" value="ECO:0007669"/>
    <property type="project" value="TreeGrafter"/>
</dbReference>
<dbReference type="InterPro" id="IPR008881">
    <property type="entry name" value="Trigger_fac_ribosome-bd_bac"/>
</dbReference>
<dbReference type="PANTHER" id="PTHR30560:SF3">
    <property type="entry name" value="TRIGGER FACTOR-LIKE PROTEIN TIG, CHLOROPLASTIC"/>
    <property type="match status" value="1"/>
</dbReference>
<dbReference type="GeneID" id="16993779"/>
<dbReference type="Pfam" id="PF05697">
    <property type="entry name" value="Trigger_N"/>
    <property type="match status" value="1"/>
</dbReference>
<dbReference type="InterPro" id="IPR001179">
    <property type="entry name" value="PPIase_FKBP_dom"/>
</dbReference>
<dbReference type="HAMAP" id="MF_00303">
    <property type="entry name" value="Trigger_factor_Tig"/>
    <property type="match status" value="1"/>
</dbReference>
<evidence type="ECO:0000256" key="1">
    <source>
        <dbReference type="ARBA" id="ARBA00000971"/>
    </source>
</evidence>
<dbReference type="Gene3D" id="1.10.3120.10">
    <property type="entry name" value="Trigger factor, C-terminal domain"/>
    <property type="match status" value="1"/>
</dbReference>
<evidence type="ECO:0000259" key="9">
    <source>
        <dbReference type="Pfam" id="PF05697"/>
    </source>
</evidence>
<dbReference type="PANTHER" id="PTHR30560">
    <property type="entry name" value="TRIGGER FACTOR CHAPERONE AND PEPTIDYL-PROLYL CIS/TRANS ISOMERASE"/>
    <property type="match status" value="1"/>
</dbReference>
<dbReference type="GO" id="GO:0043335">
    <property type="term" value="P:protein unfolding"/>
    <property type="evidence" value="ECO:0007669"/>
    <property type="project" value="TreeGrafter"/>
</dbReference>
<dbReference type="HOGENOM" id="CLU_033058_3_1_1"/>
<evidence type="ECO:0000313" key="11">
    <source>
        <dbReference type="EMBL" id="BAM80031.1"/>
    </source>
</evidence>
<reference evidence="11 12" key="2">
    <citation type="journal article" date="2007" name="BMC Biol.">
        <title>A 100%-complete sequence reveals unusually simple genomic features in the hot-spring red alga Cyanidioschyzon merolae.</title>
        <authorList>
            <person name="Nozaki H."/>
            <person name="Takano H."/>
            <person name="Misumi O."/>
            <person name="Terasawa K."/>
            <person name="Matsuzaki M."/>
            <person name="Maruyama S."/>
            <person name="Nishida K."/>
            <person name="Yagisawa F."/>
            <person name="Yoshida Y."/>
            <person name="Fujiwara T."/>
            <person name="Takio S."/>
            <person name="Tamura K."/>
            <person name="Chung S.J."/>
            <person name="Nakamura S."/>
            <person name="Kuroiwa H."/>
            <person name="Tanaka K."/>
            <person name="Sato N."/>
            <person name="Kuroiwa T."/>
        </authorList>
    </citation>
    <scope>NUCLEOTIDE SEQUENCE [LARGE SCALE GENOMIC DNA]</scope>
    <source>
        <strain evidence="11 12">10D</strain>
    </source>
</reference>
<evidence type="ECO:0000259" key="8">
    <source>
        <dbReference type="Pfam" id="PF00254"/>
    </source>
</evidence>
<feature type="domain" description="PPIase FKBP-type" evidence="8">
    <location>
        <begin position="278"/>
        <end position="334"/>
    </location>
</feature>
<dbReference type="InterPro" id="IPR037041">
    <property type="entry name" value="Trigger_fac_C_sf"/>
</dbReference>
<dbReference type="Gramene" id="CMI148CT">
    <property type="protein sequence ID" value="CMI148CT"/>
    <property type="gene ID" value="CMI148C"/>
</dbReference>
<dbReference type="Pfam" id="PF00254">
    <property type="entry name" value="FKBP_C"/>
    <property type="match status" value="1"/>
</dbReference>
<keyword evidence="6" id="KW-0413">Isomerase</keyword>
<dbReference type="GO" id="GO:0043022">
    <property type="term" value="F:ribosome binding"/>
    <property type="evidence" value="ECO:0007669"/>
    <property type="project" value="TreeGrafter"/>
</dbReference>
<sequence>MRRATPLFIVGGCHLHFPSCNSTAFRPLFLSKRYGQERSWTKTGLWRLAPTHQRGQRSSVASIHRRSHGKLVAANLAMAVESERLGSEGSRVSLRIKVDGESTRAAVDSVLQELEKTATVPGFRKGKVPKNVLVSYFGEKNINASALEEVVNENVKVALQDAGIPYLGNATLIEKPEDVVARFVPGEPLSFDISVEVWPEAKLKESYKSTEIVVARLPDDDLEELVERTLEDLRKRTAQLRDVPGGTIDYGYTAIASIRCYRMLPNGKRGERIRGVAAEDDVQVPIEKGRFLEGFVEGLIGAKVGEVLQIPIRFPENHKVKKLAGKSVVFEVKIHAVKERVLPEVTDEWVRQVTEQENVEKLKDVLRAKLVEEKEVMRERNMDRAIEDFILSITEVDLPESLIEEQIKRQFAELMTELKNQGVPDHKIKAMITKENYERYRTGPARGTAERSLRIGFGVSKIVESEGLKLDDSELERRLQEERKLAGAEDFDEKPVRDRLVAIMERELVFDFIRKNCNFKFISSSVEDESRRSVPAQLAA</sequence>
<keyword evidence="5" id="KW-0143">Chaperone</keyword>
<dbReference type="InterPro" id="IPR005215">
    <property type="entry name" value="Trig_fac"/>
</dbReference>
<dbReference type="InterPro" id="IPR046357">
    <property type="entry name" value="PPIase_dom_sf"/>
</dbReference>
<dbReference type="GO" id="GO:0044183">
    <property type="term" value="F:protein folding chaperone"/>
    <property type="evidence" value="ECO:0007669"/>
    <property type="project" value="TreeGrafter"/>
</dbReference>
<dbReference type="EMBL" id="AP006491">
    <property type="protein sequence ID" value="BAM80031.1"/>
    <property type="molecule type" value="Genomic_DNA"/>
</dbReference>
<dbReference type="SUPFAM" id="SSF54534">
    <property type="entry name" value="FKBP-like"/>
    <property type="match status" value="1"/>
</dbReference>
<dbReference type="eggNOG" id="ENOG502QUET">
    <property type="taxonomic scope" value="Eukaryota"/>
</dbReference>
<dbReference type="RefSeq" id="XP_005536317.1">
    <property type="nucleotide sequence ID" value="XM_005536260.1"/>
</dbReference>
<dbReference type="Gene3D" id="3.10.50.40">
    <property type="match status" value="1"/>
</dbReference>
<dbReference type="Gene3D" id="3.30.70.1050">
    <property type="entry name" value="Trigger factor ribosome-binding domain"/>
    <property type="match status" value="1"/>
</dbReference>
<dbReference type="GO" id="GO:0015031">
    <property type="term" value="P:protein transport"/>
    <property type="evidence" value="ECO:0007669"/>
    <property type="project" value="InterPro"/>
</dbReference>
<dbReference type="FunFam" id="3.30.70.1050:FF:000004">
    <property type="entry name" value="Trigger factor"/>
    <property type="match status" value="1"/>
</dbReference>
<evidence type="ECO:0000256" key="7">
    <source>
        <dbReference type="ARBA" id="ARBA00024849"/>
    </source>
</evidence>
<evidence type="ECO:0000256" key="5">
    <source>
        <dbReference type="ARBA" id="ARBA00023186"/>
    </source>
</evidence>
<keyword evidence="4" id="KW-0697">Rotamase</keyword>
<dbReference type="KEGG" id="cme:CYME_CMI148C"/>
<organism evidence="11 12">
    <name type="scientific">Cyanidioschyzon merolae (strain NIES-3377 / 10D)</name>
    <name type="common">Unicellular red alga</name>
    <dbReference type="NCBI Taxonomy" id="280699"/>
    <lineage>
        <taxon>Eukaryota</taxon>
        <taxon>Rhodophyta</taxon>
        <taxon>Bangiophyceae</taxon>
        <taxon>Cyanidiales</taxon>
        <taxon>Cyanidiaceae</taxon>
        <taxon>Cyanidioschyzon</taxon>
    </lineage>
</organism>
<feature type="domain" description="Trigger factor C-terminal" evidence="10">
    <location>
        <begin position="359"/>
        <end position="513"/>
    </location>
</feature>
<dbReference type="OMA" id="KGIKTQF"/>
<dbReference type="GO" id="GO:0003755">
    <property type="term" value="F:peptidyl-prolyl cis-trans isomerase activity"/>
    <property type="evidence" value="ECO:0007669"/>
    <property type="project" value="UniProtKB-KW"/>
</dbReference>
<comment type="function">
    <text evidence="7">Involved in protein export. Acts as a chaperone by maintaining the newly synthesized protein in an open conformation. Functions as a peptidyl-prolyl cis-trans isomerase.</text>
</comment>
<evidence type="ECO:0000256" key="3">
    <source>
        <dbReference type="ARBA" id="ARBA00013194"/>
    </source>
</evidence>
<dbReference type="STRING" id="280699.M1UR28"/>
<dbReference type="EC" id="5.2.1.8" evidence="3"/>
<dbReference type="AlphaFoldDB" id="M1UR28"/>
<comment type="catalytic activity">
    <reaction evidence="1">
        <text>[protein]-peptidylproline (omega=180) = [protein]-peptidylproline (omega=0)</text>
        <dbReference type="Rhea" id="RHEA:16237"/>
        <dbReference type="Rhea" id="RHEA-COMP:10747"/>
        <dbReference type="Rhea" id="RHEA-COMP:10748"/>
        <dbReference type="ChEBI" id="CHEBI:83833"/>
        <dbReference type="ChEBI" id="CHEBI:83834"/>
        <dbReference type="EC" id="5.2.1.8"/>
    </reaction>
</comment>
<evidence type="ECO:0000313" key="12">
    <source>
        <dbReference type="Proteomes" id="UP000007014"/>
    </source>
</evidence>
<keyword evidence="12" id="KW-1185">Reference proteome</keyword>